<dbReference type="SMART" id="SM00944">
    <property type="entry name" value="Pro-kuma_activ"/>
    <property type="match status" value="1"/>
</dbReference>
<keyword evidence="12" id="KW-1185">Reference proteome</keyword>
<comment type="similarity">
    <text evidence="8">Belongs to the peptidase S8 family.</text>
</comment>
<dbReference type="CDD" id="cd04056">
    <property type="entry name" value="Peptidases_S53"/>
    <property type="match status" value="1"/>
</dbReference>
<dbReference type="InterPro" id="IPR006644">
    <property type="entry name" value="Cadg"/>
</dbReference>
<keyword evidence="5" id="KW-0720">Serine protease</keyword>
<dbReference type="CDD" id="cd11377">
    <property type="entry name" value="Pro-peptidase_S53"/>
    <property type="match status" value="1"/>
</dbReference>
<evidence type="ECO:0000256" key="4">
    <source>
        <dbReference type="ARBA" id="ARBA00022801"/>
    </source>
</evidence>
<evidence type="ECO:0000259" key="10">
    <source>
        <dbReference type="PROSITE" id="PS51695"/>
    </source>
</evidence>
<dbReference type="GO" id="GO:0006508">
    <property type="term" value="P:proteolysis"/>
    <property type="evidence" value="ECO:0007669"/>
    <property type="project" value="UniProtKB-KW"/>
</dbReference>
<dbReference type="PANTHER" id="PTHR14218">
    <property type="entry name" value="PROTEASE S8 TRIPEPTIDYL PEPTIDASE I CLN2"/>
    <property type="match status" value="1"/>
</dbReference>
<evidence type="ECO:0000256" key="1">
    <source>
        <dbReference type="ARBA" id="ARBA00001913"/>
    </source>
</evidence>
<dbReference type="GO" id="GO:0016020">
    <property type="term" value="C:membrane"/>
    <property type="evidence" value="ECO:0007669"/>
    <property type="project" value="InterPro"/>
</dbReference>
<organism evidence="11 12">
    <name type="scientific">Kitasatospora kifunensis</name>
    <name type="common">Streptomyces kifunensis</name>
    <dbReference type="NCBI Taxonomy" id="58351"/>
    <lineage>
        <taxon>Bacteria</taxon>
        <taxon>Bacillati</taxon>
        <taxon>Actinomycetota</taxon>
        <taxon>Actinomycetes</taxon>
        <taxon>Kitasatosporales</taxon>
        <taxon>Streptomycetaceae</taxon>
        <taxon>Kitasatospora</taxon>
    </lineage>
</organism>
<dbReference type="Gene3D" id="2.60.120.260">
    <property type="entry name" value="Galactose-binding domain-like"/>
    <property type="match status" value="1"/>
</dbReference>
<evidence type="ECO:0000256" key="2">
    <source>
        <dbReference type="ARBA" id="ARBA00022670"/>
    </source>
</evidence>
<feature type="domain" description="Peptidase S53" evidence="10">
    <location>
        <begin position="212"/>
        <end position="560"/>
    </location>
</feature>
<dbReference type="Pfam" id="PF05345">
    <property type="entry name" value="He_PIG"/>
    <property type="match status" value="1"/>
</dbReference>
<keyword evidence="4" id="KW-0378">Hydrolase</keyword>
<dbReference type="PROSITE" id="PS51892">
    <property type="entry name" value="SUBTILASE"/>
    <property type="match status" value="1"/>
</dbReference>
<gene>
    <name evidence="11" type="ORF">FHR34_003403</name>
</gene>
<dbReference type="SUPFAM" id="SSF49313">
    <property type="entry name" value="Cadherin-like"/>
    <property type="match status" value="1"/>
</dbReference>
<accession>A0A7W7R355</accession>
<name>A0A7W7R355_KITKI</name>
<proteinExistence type="inferred from homology"/>
<evidence type="ECO:0000256" key="5">
    <source>
        <dbReference type="ARBA" id="ARBA00022825"/>
    </source>
</evidence>
<dbReference type="Proteomes" id="UP000540506">
    <property type="component" value="Unassembled WGS sequence"/>
</dbReference>
<dbReference type="RefSeq" id="WP_221521563.1">
    <property type="nucleotide sequence ID" value="NZ_JACHJV010000001.1"/>
</dbReference>
<dbReference type="GO" id="GO:0008240">
    <property type="term" value="F:tripeptidyl-peptidase activity"/>
    <property type="evidence" value="ECO:0007669"/>
    <property type="project" value="TreeGrafter"/>
</dbReference>
<sequence>MRPRPLALAAAIALLPLCAASLSVTTAQAATPNASASRIALPDTVTPAVAHSQKQGDVPAAQQLSVAVSLKLRNSADLDKFLADVANPKSPNYGHYLTPAEFTARYAPTQADVDHVVAYLKSQGLTASVSANRQVIDAKGTNAQIAQAFGTHESAYYDASDAKQFFANDNAATLPADVAAIVQGVNGLNNKTVRTPQLAKPNASQPLATPSGYGPSQYDGAYNLNKMGADGTGVKVALWEFDGYSSSNLTTYDQQFGLSGPAVTTVPVDGQSYDSKPGQGQGEVELDSEIVRGVAPKATQLVYEAPNTDQGEIDMASKIVADDQVSVISISWGGCEPDTTQSSMTAVDTSLKQAAAEGISVFSASGDDGSRDCTRSNSGASVKSVDFPASDTYVTGVGGTNLQVSGNSYSSESAWSTAGGGVSTVFGKPSWQTGTGVSGTMRTVPDVSSNADPNSGFAIYTPDTNGTPGWQVYGGTSAAAPLWSGYTALFNQKAKAAGKANLGQANPALYSVANSSSYGTTFHDVTTGANQDFKAGTGYDQVTGWGSPVADALTTALLGGGTGPTSNTVTVTSPGAQQATVGTAVNLQLSGTDSATGQALSYSATGLPAGLSISTSGLISGTPTAAGTSTVAVTAKDSTGATGTTAFTFTVAAASGGCTSAQLLGNPGFETGSAKPWTTSSGVINNDMSSEPSHSGNYDAWLDGYGSAHTDNLSQTVTIPAGCASATFSFWLHVDTAKTDSNADDTLAVQANGTTLATYSNLDAADGYAQKTLDLSSFIGQTVTLKFTGTEDDGAQTSFVIDDTALNVG</sequence>
<reference evidence="11 12" key="1">
    <citation type="submission" date="2020-08" db="EMBL/GenBank/DDBJ databases">
        <title>Sequencing the genomes of 1000 actinobacteria strains.</title>
        <authorList>
            <person name="Klenk H.-P."/>
        </authorList>
    </citation>
    <scope>NUCLEOTIDE SEQUENCE [LARGE SCALE GENOMIC DNA]</scope>
    <source>
        <strain evidence="11 12">DSM 41654</strain>
    </source>
</reference>
<dbReference type="GO" id="GO:0005975">
    <property type="term" value="P:carbohydrate metabolic process"/>
    <property type="evidence" value="ECO:0007669"/>
    <property type="project" value="UniProtKB-ARBA"/>
</dbReference>
<keyword evidence="3" id="KW-0479">Metal-binding</keyword>
<dbReference type="PROSITE" id="PS51695">
    <property type="entry name" value="SEDOLISIN"/>
    <property type="match status" value="1"/>
</dbReference>
<feature type="chain" id="PRO_5030584496" evidence="9">
    <location>
        <begin position="30"/>
        <end position="809"/>
    </location>
</feature>
<comment type="caution">
    <text evidence="11">The sequence shown here is derived from an EMBL/GenBank/DDBJ whole genome shotgun (WGS) entry which is preliminary data.</text>
</comment>
<dbReference type="InterPro" id="IPR015919">
    <property type="entry name" value="Cadherin-like_sf"/>
</dbReference>
<evidence type="ECO:0000256" key="7">
    <source>
        <dbReference type="ARBA" id="ARBA00023145"/>
    </source>
</evidence>
<evidence type="ECO:0000313" key="11">
    <source>
        <dbReference type="EMBL" id="MBB4924410.1"/>
    </source>
</evidence>
<dbReference type="InterPro" id="IPR030400">
    <property type="entry name" value="Sedolisin_dom"/>
</dbReference>
<comment type="cofactor">
    <cofactor evidence="1">
        <name>Ca(2+)</name>
        <dbReference type="ChEBI" id="CHEBI:29108"/>
    </cofactor>
</comment>
<dbReference type="InterPro" id="IPR013783">
    <property type="entry name" value="Ig-like_fold"/>
</dbReference>
<comment type="caution">
    <text evidence="8">Lacks conserved residue(s) required for the propagation of feature annotation.</text>
</comment>
<dbReference type="AlphaFoldDB" id="A0A7W7R355"/>
<dbReference type="SUPFAM" id="SSF54897">
    <property type="entry name" value="Protease propeptides/inhibitors"/>
    <property type="match status" value="1"/>
</dbReference>
<dbReference type="InterPro" id="IPR023828">
    <property type="entry name" value="Peptidase_S8_Ser-AS"/>
</dbReference>
<dbReference type="Gene3D" id="2.60.40.10">
    <property type="entry name" value="Immunoglobulins"/>
    <property type="match status" value="1"/>
</dbReference>
<keyword evidence="9" id="KW-0732">Signal</keyword>
<dbReference type="PANTHER" id="PTHR14218:SF15">
    <property type="entry name" value="TRIPEPTIDYL-PEPTIDASE 1"/>
    <property type="match status" value="1"/>
</dbReference>
<evidence type="ECO:0000256" key="6">
    <source>
        <dbReference type="ARBA" id="ARBA00022837"/>
    </source>
</evidence>
<dbReference type="InterPro" id="IPR036852">
    <property type="entry name" value="Peptidase_S8/S53_dom_sf"/>
</dbReference>
<dbReference type="SUPFAM" id="SSF52743">
    <property type="entry name" value="Subtilisin-like"/>
    <property type="match status" value="1"/>
</dbReference>
<dbReference type="InterPro" id="IPR015366">
    <property type="entry name" value="S53_propep"/>
</dbReference>
<dbReference type="PROSITE" id="PS00138">
    <property type="entry name" value="SUBTILASE_SER"/>
    <property type="match status" value="1"/>
</dbReference>
<evidence type="ECO:0000256" key="3">
    <source>
        <dbReference type="ARBA" id="ARBA00022723"/>
    </source>
</evidence>
<dbReference type="InterPro" id="IPR050819">
    <property type="entry name" value="Tripeptidyl-peptidase_I"/>
</dbReference>
<evidence type="ECO:0000313" key="12">
    <source>
        <dbReference type="Proteomes" id="UP000540506"/>
    </source>
</evidence>
<dbReference type="GO" id="GO:0004252">
    <property type="term" value="F:serine-type endopeptidase activity"/>
    <property type="evidence" value="ECO:0007669"/>
    <property type="project" value="InterPro"/>
</dbReference>
<dbReference type="SMART" id="SM00736">
    <property type="entry name" value="CADG"/>
    <property type="match status" value="1"/>
</dbReference>
<dbReference type="GO" id="GO:0005509">
    <property type="term" value="F:calcium ion binding"/>
    <property type="evidence" value="ECO:0007669"/>
    <property type="project" value="InterPro"/>
</dbReference>
<protein>
    <submittedName>
        <fullName evidence="11">Kumamolisin</fullName>
    </submittedName>
</protein>
<dbReference type="Pfam" id="PF09286">
    <property type="entry name" value="Pro-kuma_activ"/>
    <property type="match status" value="1"/>
</dbReference>
<feature type="signal peptide" evidence="9">
    <location>
        <begin position="1"/>
        <end position="29"/>
    </location>
</feature>
<keyword evidence="6" id="KW-0106">Calcium</keyword>
<evidence type="ECO:0000256" key="8">
    <source>
        <dbReference type="PROSITE-ProRule" id="PRU01240"/>
    </source>
</evidence>
<keyword evidence="2" id="KW-0645">Protease</keyword>
<dbReference type="EMBL" id="JACHJV010000001">
    <property type="protein sequence ID" value="MBB4924410.1"/>
    <property type="molecule type" value="Genomic_DNA"/>
</dbReference>
<evidence type="ECO:0000256" key="9">
    <source>
        <dbReference type="SAM" id="SignalP"/>
    </source>
</evidence>
<keyword evidence="7" id="KW-0865">Zymogen</keyword>
<dbReference type="Gene3D" id="3.40.50.200">
    <property type="entry name" value="Peptidase S8/S53 domain"/>
    <property type="match status" value="1"/>
</dbReference>